<organism evidence="1 3">
    <name type="scientific">Eiseniibacteriota bacterium</name>
    <dbReference type="NCBI Taxonomy" id="2212470"/>
    <lineage>
        <taxon>Bacteria</taxon>
        <taxon>Candidatus Eiseniibacteriota</taxon>
    </lineage>
</organism>
<name>A0A538SDI8_UNCEI</name>
<gene>
    <name evidence="1" type="ORF">E6K71_04955</name>
    <name evidence="2" type="ORF">E6K75_01215</name>
</gene>
<dbReference type="Proteomes" id="UP000316292">
    <property type="component" value="Unassembled WGS sequence"/>
</dbReference>
<dbReference type="EMBL" id="VBOR01000057">
    <property type="protein sequence ID" value="TMQ49416.1"/>
    <property type="molecule type" value="Genomic_DNA"/>
</dbReference>
<evidence type="ECO:0000313" key="4">
    <source>
        <dbReference type="Proteomes" id="UP000320913"/>
    </source>
</evidence>
<accession>A0A538SDI8</accession>
<proteinExistence type="predicted"/>
<sequence length="131" mass="14660">MAADLETALLDVAQKYGRYKPNAYRFTLDAVHFTVKGVGHSGHVSGVELLEGIRRLALERFGPMAKTVFEQWGIAITEDFGHIVFQLVDEGLLGKTEQDKLSDFARGYDFNEAFVQNFDWLGRITDSSDAT</sequence>
<comment type="caution">
    <text evidence="1">The sequence shown here is derived from an EMBL/GenBank/DDBJ whole genome shotgun (WGS) entry which is preliminary data.</text>
</comment>
<evidence type="ECO:0000313" key="3">
    <source>
        <dbReference type="Proteomes" id="UP000316292"/>
    </source>
</evidence>
<dbReference type="NCBIfam" id="TIGR04138">
    <property type="entry name" value="Plancto_Ver_chp"/>
    <property type="match status" value="1"/>
</dbReference>
<dbReference type="Proteomes" id="UP000320913">
    <property type="component" value="Unassembled WGS sequence"/>
</dbReference>
<dbReference type="EMBL" id="VBOV01000029">
    <property type="protein sequence ID" value="TMQ61498.1"/>
    <property type="molecule type" value="Genomic_DNA"/>
</dbReference>
<reference evidence="3 4" key="1">
    <citation type="journal article" date="2019" name="Nat. Microbiol.">
        <title>Mediterranean grassland soil C-N compound turnover is dependent on rainfall and depth, and is mediated by genomically divergent microorganisms.</title>
        <authorList>
            <person name="Diamond S."/>
            <person name="Andeer P.F."/>
            <person name="Li Z."/>
            <person name="Crits-Christoph A."/>
            <person name="Burstein D."/>
            <person name="Anantharaman K."/>
            <person name="Lane K.R."/>
            <person name="Thomas B.C."/>
            <person name="Pan C."/>
            <person name="Northen T.R."/>
            <person name="Banfield J.F."/>
        </authorList>
    </citation>
    <scope>NUCLEOTIDE SEQUENCE [LARGE SCALE GENOMIC DNA]</scope>
    <source>
        <strain evidence="1">WS_1</strain>
        <strain evidence="2">WS_5</strain>
    </source>
</reference>
<evidence type="ECO:0000313" key="1">
    <source>
        <dbReference type="EMBL" id="TMQ49416.1"/>
    </source>
</evidence>
<protein>
    <submittedName>
        <fullName evidence="1">Uncharacterized protein</fullName>
    </submittedName>
</protein>
<dbReference type="AlphaFoldDB" id="A0A538SDI8"/>
<dbReference type="InterPro" id="IPR026406">
    <property type="entry name" value="Ver/Plancto_CHP"/>
</dbReference>
<evidence type="ECO:0000313" key="2">
    <source>
        <dbReference type="EMBL" id="TMQ61498.1"/>
    </source>
</evidence>